<comment type="pathway">
    <text evidence="2">Cell wall biogenesis; peptidoglycan biosynthesis.</text>
</comment>
<dbReference type="EC" id="2.5.1.7" evidence="11"/>
<evidence type="ECO:0000256" key="15">
    <source>
        <dbReference type="ARBA" id="ARBA00047527"/>
    </source>
</evidence>
<dbReference type="GO" id="GO:0051301">
    <property type="term" value="P:cell division"/>
    <property type="evidence" value="ECO:0007669"/>
    <property type="project" value="UniProtKB-KW"/>
</dbReference>
<keyword evidence="4" id="KW-0132">Cell division</keyword>
<feature type="non-terminal residue" evidence="17">
    <location>
        <position position="183"/>
    </location>
</feature>
<evidence type="ECO:0000313" key="17">
    <source>
        <dbReference type="EMBL" id="SVE04721.1"/>
    </source>
</evidence>
<evidence type="ECO:0000256" key="5">
    <source>
        <dbReference type="ARBA" id="ARBA00022679"/>
    </source>
</evidence>
<accession>A0A383AAR2</accession>
<evidence type="ECO:0000256" key="1">
    <source>
        <dbReference type="ARBA" id="ARBA00004496"/>
    </source>
</evidence>
<evidence type="ECO:0000259" key="16">
    <source>
        <dbReference type="Pfam" id="PF00275"/>
    </source>
</evidence>
<dbReference type="GO" id="GO:0009252">
    <property type="term" value="P:peptidoglycan biosynthetic process"/>
    <property type="evidence" value="ECO:0007669"/>
    <property type="project" value="UniProtKB-KW"/>
</dbReference>
<evidence type="ECO:0000256" key="4">
    <source>
        <dbReference type="ARBA" id="ARBA00022618"/>
    </source>
</evidence>
<evidence type="ECO:0000256" key="7">
    <source>
        <dbReference type="ARBA" id="ARBA00022984"/>
    </source>
</evidence>
<name>A0A383AAR2_9ZZZZ</name>
<evidence type="ECO:0000256" key="3">
    <source>
        <dbReference type="ARBA" id="ARBA00022490"/>
    </source>
</evidence>
<evidence type="ECO:0000256" key="14">
    <source>
        <dbReference type="ARBA" id="ARBA00042842"/>
    </source>
</evidence>
<dbReference type="Pfam" id="PF00275">
    <property type="entry name" value="EPSP_synthase"/>
    <property type="match status" value="1"/>
</dbReference>
<comment type="catalytic activity">
    <reaction evidence="15">
        <text>phosphoenolpyruvate + UDP-N-acetyl-alpha-D-glucosamine = UDP-N-acetyl-3-O-(1-carboxyvinyl)-alpha-D-glucosamine + phosphate</text>
        <dbReference type="Rhea" id="RHEA:18681"/>
        <dbReference type="ChEBI" id="CHEBI:43474"/>
        <dbReference type="ChEBI" id="CHEBI:57705"/>
        <dbReference type="ChEBI" id="CHEBI:58702"/>
        <dbReference type="ChEBI" id="CHEBI:68483"/>
        <dbReference type="EC" id="2.5.1.7"/>
    </reaction>
</comment>
<evidence type="ECO:0000256" key="9">
    <source>
        <dbReference type="ARBA" id="ARBA00023316"/>
    </source>
</evidence>
<reference evidence="17" key="1">
    <citation type="submission" date="2018-05" db="EMBL/GenBank/DDBJ databases">
        <authorList>
            <person name="Lanie J.A."/>
            <person name="Ng W.-L."/>
            <person name="Kazmierczak K.M."/>
            <person name="Andrzejewski T.M."/>
            <person name="Davidsen T.M."/>
            <person name="Wayne K.J."/>
            <person name="Tettelin H."/>
            <person name="Glass J.I."/>
            <person name="Rusch D."/>
            <person name="Podicherti R."/>
            <person name="Tsui H.-C.T."/>
            <person name="Winkler M.E."/>
        </authorList>
    </citation>
    <scope>NUCLEOTIDE SEQUENCE</scope>
</reference>
<evidence type="ECO:0000256" key="12">
    <source>
        <dbReference type="ARBA" id="ARBA00039754"/>
    </source>
</evidence>
<comment type="subcellular location">
    <subcellularLocation>
        <location evidence="1">Cytoplasm</location>
    </subcellularLocation>
</comment>
<evidence type="ECO:0000256" key="6">
    <source>
        <dbReference type="ARBA" id="ARBA00022960"/>
    </source>
</evidence>
<dbReference type="InterPro" id="IPR001986">
    <property type="entry name" value="Enolpyruvate_Tfrase_dom"/>
</dbReference>
<keyword evidence="7" id="KW-0573">Peptidoglycan synthesis</keyword>
<dbReference type="InterPro" id="IPR013792">
    <property type="entry name" value="RNA3'P_cycl/enolpyr_Trfase_a/b"/>
</dbReference>
<proteinExistence type="inferred from homology"/>
<keyword evidence="8" id="KW-0131">Cell cycle</keyword>
<dbReference type="Gene3D" id="3.65.10.10">
    <property type="entry name" value="Enolpyruvate transferase domain"/>
    <property type="match status" value="2"/>
</dbReference>
<dbReference type="GO" id="GO:0008760">
    <property type="term" value="F:UDP-N-acetylglucosamine 1-carboxyvinyltransferase activity"/>
    <property type="evidence" value="ECO:0007669"/>
    <property type="project" value="UniProtKB-EC"/>
</dbReference>
<sequence>MQKLEIKGGKKISGTITISGSKNATLPILASTILTKKKIIITNVPIVKDVETMLELLQFIGSKIIFKKKEKKVEIINRKSLKTFAPYYLLKTMRAGVLVLGPLLAKYGNAKVSLPGGCAIGSRPIDLHLNALKKMGASIQIKNGYVIALAKKGLNGCFIKFPKISVGATENILIASCFAKGKS</sequence>
<dbReference type="InterPro" id="IPR050068">
    <property type="entry name" value="MurA_subfamily"/>
</dbReference>
<keyword evidence="5" id="KW-0808">Transferase</keyword>
<dbReference type="SUPFAM" id="SSF55205">
    <property type="entry name" value="EPT/RTPC-like"/>
    <property type="match status" value="1"/>
</dbReference>
<dbReference type="PANTHER" id="PTHR43783">
    <property type="entry name" value="UDP-N-ACETYLGLUCOSAMINE 1-CARBOXYVINYLTRANSFERASE"/>
    <property type="match status" value="1"/>
</dbReference>
<evidence type="ECO:0000256" key="8">
    <source>
        <dbReference type="ARBA" id="ARBA00023306"/>
    </source>
</evidence>
<dbReference type="GO" id="GO:0005737">
    <property type="term" value="C:cytoplasm"/>
    <property type="evidence" value="ECO:0007669"/>
    <property type="project" value="UniProtKB-SubCell"/>
</dbReference>
<evidence type="ECO:0000256" key="10">
    <source>
        <dbReference type="ARBA" id="ARBA00038367"/>
    </source>
</evidence>
<keyword evidence="3" id="KW-0963">Cytoplasm</keyword>
<comment type="similarity">
    <text evidence="10">Belongs to the EPSP synthase family. MurA subfamily.</text>
</comment>
<evidence type="ECO:0000256" key="13">
    <source>
        <dbReference type="ARBA" id="ARBA00042443"/>
    </source>
</evidence>
<dbReference type="GO" id="GO:0008360">
    <property type="term" value="P:regulation of cell shape"/>
    <property type="evidence" value="ECO:0007669"/>
    <property type="project" value="UniProtKB-KW"/>
</dbReference>
<gene>
    <name evidence="17" type="ORF">METZ01_LOCUS457575</name>
</gene>
<dbReference type="EMBL" id="UINC01190521">
    <property type="protein sequence ID" value="SVE04721.1"/>
    <property type="molecule type" value="Genomic_DNA"/>
</dbReference>
<dbReference type="InterPro" id="IPR036968">
    <property type="entry name" value="Enolpyruvate_Tfrase_sf"/>
</dbReference>
<keyword evidence="6" id="KW-0133">Cell shape</keyword>
<protein>
    <recommendedName>
        <fullName evidence="12">UDP-N-acetylglucosamine 1-carboxyvinyltransferase</fullName>
        <ecNumber evidence="11">2.5.1.7</ecNumber>
    </recommendedName>
    <alternativeName>
        <fullName evidence="13">Enoylpyruvate transferase</fullName>
    </alternativeName>
    <alternativeName>
        <fullName evidence="14">UDP-N-acetylglucosamine enolpyruvyl transferase</fullName>
    </alternativeName>
</protein>
<dbReference type="PANTHER" id="PTHR43783:SF1">
    <property type="entry name" value="UDP-N-ACETYLGLUCOSAMINE 1-CARBOXYVINYLTRANSFERASE"/>
    <property type="match status" value="1"/>
</dbReference>
<evidence type="ECO:0000256" key="11">
    <source>
        <dbReference type="ARBA" id="ARBA00039108"/>
    </source>
</evidence>
<organism evidence="17">
    <name type="scientific">marine metagenome</name>
    <dbReference type="NCBI Taxonomy" id="408172"/>
    <lineage>
        <taxon>unclassified sequences</taxon>
        <taxon>metagenomes</taxon>
        <taxon>ecological metagenomes</taxon>
    </lineage>
</organism>
<dbReference type="GO" id="GO:0071555">
    <property type="term" value="P:cell wall organization"/>
    <property type="evidence" value="ECO:0007669"/>
    <property type="project" value="UniProtKB-KW"/>
</dbReference>
<dbReference type="AlphaFoldDB" id="A0A383AAR2"/>
<feature type="domain" description="Enolpyruvate transferase" evidence="16">
    <location>
        <begin position="7"/>
        <end position="182"/>
    </location>
</feature>
<evidence type="ECO:0000256" key="2">
    <source>
        <dbReference type="ARBA" id="ARBA00004752"/>
    </source>
</evidence>
<keyword evidence="9" id="KW-0961">Cell wall biogenesis/degradation</keyword>